<dbReference type="Gene3D" id="3.40.50.300">
    <property type="entry name" value="P-loop containing nucleotide triphosphate hydrolases"/>
    <property type="match status" value="1"/>
</dbReference>
<dbReference type="GO" id="GO:0043531">
    <property type="term" value="F:ADP binding"/>
    <property type="evidence" value="ECO:0007669"/>
    <property type="project" value="InterPro"/>
</dbReference>
<dbReference type="InterPro" id="IPR036390">
    <property type="entry name" value="WH_DNA-bd_sf"/>
</dbReference>
<dbReference type="GO" id="GO:0006952">
    <property type="term" value="P:defense response"/>
    <property type="evidence" value="ECO:0007669"/>
    <property type="project" value="InterPro"/>
</dbReference>
<evidence type="ECO:0000256" key="1">
    <source>
        <dbReference type="ARBA" id="ARBA00022614"/>
    </source>
</evidence>
<evidence type="ECO:0000259" key="4">
    <source>
        <dbReference type="Pfam" id="PF23282"/>
    </source>
</evidence>
<dbReference type="InterPro" id="IPR042197">
    <property type="entry name" value="Apaf_helical"/>
</dbReference>
<comment type="caution">
    <text evidence="5">The sequence shown here is derived from an EMBL/GenBank/DDBJ whole genome shotgun (WGS) entry which is preliminary data.</text>
</comment>
<evidence type="ECO:0000313" key="6">
    <source>
        <dbReference type="Proteomes" id="UP001172457"/>
    </source>
</evidence>
<reference evidence="5" key="1">
    <citation type="submission" date="2023-03" db="EMBL/GenBank/DDBJ databases">
        <title>Chromosome-scale reference genome and RAD-based genetic map of yellow starthistle (Centaurea solstitialis) reveal putative structural variation and QTLs associated with invader traits.</title>
        <authorList>
            <person name="Reatini B."/>
            <person name="Cang F.A."/>
            <person name="Jiang Q."/>
            <person name="Mckibben M.T.W."/>
            <person name="Barker M.S."/>
            <person name="Rieseberg L.H."/>
            <person name="Dlugosch K.M."/>
        </authorList>
    </citation>
    <scope>NUCLEOTIDE SEQUENCE</scope>
    <source>
        <strain evidence="5">CAN-66</strain>
        <tissue evidence="5">Leaf</tissue>
    </source>
</reference>
<dbReference type="PANTHER" id="PTHR11017:SF313">
    <property type="entry name" value="TIR DOMAIN, P-LOOP CONTAINING NUCLEOSIDE TRIPHOSPHATE HYDROLASE"/>
    <property type="match status" value="1"/>
</dbReference>
<dbReference type="Pfam" id="PF23282">
    <property type="entry name" value="WHD_ROQ1"/>
    <property type="match status" value="1"/>
</dbReference>
<dbReference type="PANTHER" id="PTHR11017">
    <property type="entry name" value="LEUCINE-RICH REPEAT-CONTAINING PROTEIN"/>
    <property type="match status" value="1"/>
</dbReference>
<dbReference type="PRINTS" id="PR00364">
    <property type="entry name" value="DISEASERSIST"/>
</dbReference>
<dbReference type="SUPFAM" id="SSF52058">
    <property type="entry name" value="L domain-like"/>
    <property type="match status" value="1"/>
</dbReference>
<name>A0AA38TXQ3_9ASTR</name>
<feature type="domain" description="Disease resistance protein Roq1-like winged-helix" evidence="4">
    <location>
        <begin position="499"/>
        <end position="570"/>
    </location>
</feature>
<gene>
    <name evidence="5" type="ORF">OSB04_013297</name>
</gene>
<dbReference type="AlphaFoldDB" id="A0AA38TXQ3"/>
<dbReference type="SUPFAM" id="SSF52540">
    <property type="entry name" value="P-loop containing nucleoside triphosphate hydrolases"/>
    <property type="match status" value="1"/>
</dbReference>
<dbReference type="InterPro" id="IPR002182">
    <property type="entry name" value="NB-ARC"/>
</dbReference>
<dbReference type="Gene3D" id="1.10.8.430">
    <property type="entry name" value="Helical domain of apoptotic protease-activating factors"/>
    <property type="match status" value="1"/>
</dbReference>
<organism evidence="5 6">
    <name type="scientific">Centaurea solstitialis</name>
    <name type="common">yellow star-thistle</name>
    <dbReference type="NCBI Taxonomy" id="347529"/>
    <lineage>
        <taxon>Eukaryota</taxon>
        <taxon>Viridiplantae</taxon>
        <taxon>Streptophyta</taxon>
        <taxon>Embryophyta</taxon>
        <taxon>Tracheophyta</taxon>
        <taxon>Spermatophyta</taxon>
        <taxon>Magnoliopsida</taxon>
        <taxon>eudicotyledons</taxon>
        <taxon>Gunneridae</taxon>
        <taxon>Pentapetalae</taxon>
        <taxon>asterids</taxon>
        <taxon>campanulids</taxon>
        <taxon>Asterales</taxon>
        <taxon>Asteraceae</taxon>
        <taxon>Carduoideae</taxon>
        <taxon>Cardueae</taxon>
        <taxon>Centaureinae</taxon>
        <taxon>Centaurea</taxon>
    </lineage>
</organism>
<evidence type="ECO:0000256" key="2">
    <source>
        <dbReference type="ARBA" id="ARBA00022737"/>
    </source>
</evidence>
<evidence type="ECO:0000313" key="5">
    <source>
        <dbReference type="EMBL" id="KAJ9558683.1"/>
    </source>
</evidence>
<keyword evidence="6" id="KW-1185">Reference proteome</keyword>
<accession>A0AA38TXQ3</accession>
<dbReference type="Proteomes" id="UP001172457">
    <property type="component" value="Chromosome 3"/>
</dbReference>
<dbReference type="InterPro" id="IPR032675">
    <property type="entry name" value="LRR_dom_sf"/>
</dbReference>
<dbReference type="SUPFAM" id="SSF46785">
    <property type="entry name" value="Winged helix' DNA-binding domain"/>
    <property type="match status" value="1"/>
</dbReference>
<dbReference type="Pfam" id="PF00931">
    <property type="entry name" value="NB-ARC"/>
    <property type="match status" value="1"/>
</dbReference>
<feature type="domain" description="NB-ARC" evidence="3">
    <location>
        <begin position="253"/>
        <end position="430"/>
    </location>
</feature>
<dbReference type="InterPro" id="IPR027417">
    <property type="entry name" value="P-loop_NTPase"/>
</dbReference>
<proteinExistence type="predicted"/>
<evidence type="ECO:0000259" key="3">
    <source>
        <dbReference type="Pfam" id="PF00931"/>
    </source>
</evidence>
<keyword evidence="1" id="KW-0433">Leucine-rich repeat</keyword>
<dbReference type="InterPro" id="IPR044974">
    <property type="entry name" value="Disease_R_plants"/>
</dbReference>
<keyword evidence="2" id="KW-0677">Repeat</keyword>
<dbReference type="Gene3D" id="3.80.10.10">
    <property type="entry name" value="Ribonuclease Inhibitor"/>
    <property type="match status" value="1"/>
</dbReference>
<dbReference type="InterPro" id="IPR058192">
    <property type="entry name" value="WHD_ROQ1-like"/>
</dbReference>
<sequence length="900" mass="103361">MRPYRHGHQLFLEYDVRMYGTGTPRGVLQDWTFTEADLDRIHLEDLLTLIKYLQGPILRPEHYRDGTEILKKYVRHAITLARVTDYQLAIESRQPKVNLLRPNLLVPGIDAYLPYMPTRIPEHGVLYVTMKKRERRFMRFSELAKFCDGTLLYVFNGMQSRLLADQVPSRKFVDGKGKILEAMNLIERKLKERLMYRRVEAAMQMRARIIGEWEEFLQMSKQETKFIDEIVKDIYQRLGVLLKATMPLLYGMESDVSTITSWLKDGSSHTVDILTILGLSGIGKTTLARHVHEAHRYLFDRSSFIKGVNEKCSRQVDGLLDLQKQLAQDISKTSPIQIHDVLQYTSLIENILAHQKVFIVLDDISSLEQLDALLGKKGFHPGSKIIVTTKELSLTEKYVSVLQPKLTKLFLEGLDKEASLQLLSHHAFKGNGPKESYGEVSEKLIVYCQGHPLALKVLGEVLYERDVAEWKECIQGLKEEPISRIQKAMQMSFDSLPQNNDKELFKHIACFFVGEDRDYTEIILKACGIRTLHGITNLIDRCLLTIGRQDEVQMHQLLQEMGRYVVRQESPDKPWKRSRLWCHEDSFKVLEQKKGSGKVKGLNLDMELLEKEKSCGPVELTTDALSKMYNLVLLKLNYVQLNGSYNNFPRNLKWLCMRGSPLKSIPLDLQMKNLVALDMSYSNLEFFVLTYGNLQQTRKMQSVTGSSSKDKRLLRSLKILNLSFCKQLCSIGGFFEIPALEWLILENCGSLIEVCESIEHCDELFLIDLSYCNMLKKLPRNVAKLTKVEMLSLDGLELGEFSIEMRDMELFEKHKANNICINSQASSSALRKTMGRLLESSLFPLPSALVKLSLENCKLSDSSFLMDFNCLSNLKDLYLDGNPNRFHAWLCKKPLQARDA</sequence>
<protein>
    <recommendedName>
        <fullName evidence="7">NB-ARC domain-containing protein</fullName>
    </recommendedName>
</protein>
<dbReference type="EMBL" id="JARYMX010000003">
    <property type="protein sequence ID" value="KAJ9558683.1"/>
    <property type="molecule type" value="Genomic_DNA"/>
</dbReference>
<evidence type="ECO:0008006" key="7">
    <source>
        <dbReference type="Google" id="ProtNLM"/>
    </source>
</evidence>